<sequence>MPDDARAALQDGLRLTAVALAEAGIPHALCGGYAAWARGAPEPDHDADFVIREDDIDKAKAAIGAAGLEIVDPPEGWLFKAYHQDQLVDVLFRMCGQPVDEGLFERCDTLPVLAVRMPVMEATDILATKLLVLEEHYCDFARLLPVARALREQIDWPRLREEVGGNPFARAFLYLLDELGIAGR</sequence>
<name>A0A512DEQ4_9CELL</name>
<dbReference type="AlphaFoldDB" id="A0A512DEQ4"/>
<dbReference type="SUPFAM" id="SSF81301">
    <property type="entry name" value="Nucleotidyltransferase"/>
    <property type="match status" value="1"/>
</dbReference>
<keyword evidence="2" id="KW-1185">Reference proteome</keyword>
<dbReference type="InterPro" id="IPR043519">
    <property type="entry name" value="NT_sf"/>
</dbReference>
<dbReference type="EMBL" id="BJYY01000016">
    <property type="protein sequence ID" value="GEO34922.1"/>
    <property type="molecule type" value="Genomic_DNA"/>
</dbReference>
<evidence type="ECO:0008006" key="3">
    <source>
        <dbReference type="Google" id="ProtNLM"/>
    </source>
</evidence>
<evidence type="ECO:0000313" key="2">
    <source>
        <dbReference type="Proteomes" id="UP000321181"/>
    </source>
</evidence>
<organism evidence="1 2">
    <name type="scientific">Cellulomonas aerilata</name>
    <dbReference type="NCBI Taxonomy" id="515326"/>
    <lineage>
        <taxon>Bacteria</taxon>
        <taxon>Bacillati</taxon>
        <taxon>Actinomycetota</taxon>
        <taxon>Actinomycetes</taxon>
        <taxon>Micrococcales</taxon>
        <taxon>Cellulomonadaceae</taxon>
        <taxon>Cellulomonas</taxon>
    </lineage>
</organism>
<gene>
    <name evidence="1" type="ORF">CAE01nite_26470</name>
</gene>
<evidence type="ECO:0000313" key="1">
    <source>
        <dbReference type="EMBL" id="GEO34922.1"/>
    </source>
</evidence>
<comment type="caution">
    <text evidence="1">The sequence shown here is derived from an EMBL/GenBank/DDBJ whole genome shotgun (WGS) entry which is preliminary data.</text>
</comment>
<reference evidence="1 2" key="1">
    <citation type="submission" date="2019-07" db="EMBL/GenBank/DDBJ databases">
        <title>Whole genome shotgun sequence of Cellulomonas aerilata NBRC 106308.</title>
        <authorList>
            <person name="Hosoyama A."/>
            <person name="Uohara A."/>
            <person name="Ohji S."/>
            <person name="Ichikawa N."/>
        </authorList>
    </citation>
    <scope>NUCLEOTIDE SEQUENCE [LARGE SCALE GENOMIC DNA]</scope>
    <source>
        <strain evidence="1 2">NBRC 106308</strain>
    </source>
</reference>
<dbReference type="Proteomes" id="UP000321181">
    <property type="component" value="Unassembled WGS sequence"/>
</dbReference>
<dbReference type="RefSeq" id="WP_146905359.1">
    <property type="nucleotide sequence ID" value="NZ_BAAARM010000001.1"/>
</dbReference>
<dbReference type="Gene3D" id="3.30.460.40">
    <property type="match status" value="1"/>
</dbReference>
<dbReference type="OrthoDB" id="3394845at2"/>
<accession>A0A512DEQ4</accession>
<proteinExistence type="predicted"/>
<protein>
    <recommendedName>
        <fullName evidence="3">Nucleotidyltransferase family protein</fullName>
    </recommendedName>
</protein>